<name>A0A073B6R6_9PSEU</name>
<evidence type="ECO:0000313" key="1">
    <source>
        <dbReference type="EMBL" id="KEI43364.1"/>
    </source>
</evidence>
<dbReference type="STRING" id="28042.GU90_16555"/>
<evidence type="ECO:0000313" key="2">
    <source>
        <dbReference type="Proteomes" id="UP000031419"/>
    </source>
</evidence>
<protein>
    <submittedName>
        <fullName evidence="1">Uncharacterized protein</fullName>
    </submittedName>
</protein>
<gene>
    <name evidence="1" type="ORF">GU90_16555</name>
</gene>
<dbReference type="Proteomes" id="UP000031419">
    <property type="component" value="Unassembled WGS sequence"/>
</dbReference>
<organism evidence="1 2">
    <name type="scientific">Saccharopolyspora rectivirgula</name>
    <dbReference type="NCBI Taxonomy" id="28042"/>
    <lineage>
        <taxon>Bacteria</taxon>
        <taxon>Bacillati</taxon>
        <taxon>Actinomycetota</taxon>
        <taxon>Actinomycetes</taxon>
        <taxon>Pseudonocardiales</taxon>
        <taxon>Pseudonocardiaceae</taxon>
        <taxon>Saccharopolyspora</taxon>
    </lineage>
</organism>
<reference evidence="1 2" key="1">
    <citation type="submission" date="2014-06" db="EMBL/GenBank/DDBJ databases">
        <title>Saccharopolyspora rectivirgula DSM-43113 Genome sequencing.</title>
        <authorList>
            <person name="Barrera C."/>
            <person name="Millon L."/>
            <person name="Rognon B."/>
            <person name="Zaugg C."/>
            <person name="Monod M."/>
        </authorList>
    </citation>
    <scope>NUCLEOTIDE SEQUENCE [LARGE SCALE GENOMIC DNA]</scope>
    <source>
        <strain evidence="1 2">DSM 43113</strain>
    </source>
</reference>
<dbReference type="AlphaFoldDB" id="A0A073B6R6"/>
<accession>A0A073B6R6</accession>
<keyword evidence="2" id="KW-1185">Reference proteome</keyword>
<sequence length="72" mass="7162">MAELGGDDAGVGSGVVAGVHRPGVPELVRVDEVSAAAAAAVVVGPQWCQRVVRQPQLLGFGVRAGDGGEALE</sequence>
<comment type="caution">
    <text evidence="1">The sequence shown here is derived from an EMBL/GenBank/DDBJ whole genome shotgun (WGS) entry which is preliminary data.</text>
</comment>
<proteinExistence type="predicted"/>
<dbReference type="EMBL" id="JNVU01000039">
    <property type="protein sequence ID" value="KEI43364.1"/>
    <property type="molecule type" value="Genomic_DNA"/>
</dbReference>